<sequence>MCSMGSVSLTRGCLLNLWIRRSAFELGRQVHGSMVKVRVENLIVESYFVCLYAQCGELISALRAFDMMEEKNVISWTAVTSACSRKVHGKKKLMRLRCVVS</sequence>
<dbReference type="AlphaFoldDB" id="A0A8X7TK33"/>
<dbReference type="GO" id="GO:0003723">
    <property type="term" value="F:RNA binding"/>
    <property type="evidence" value="ECO:0007669"/>
    <property type="project" value="InterPro"/>
</dbReference>
<comment type="caution">
    <text evidence="1">The sequence shown here is derived from an EMBL/GenBank/DDBJ whole genome shotgun (WGS) entry which is preliminary data.</text>
</comment>
<dbReference type="PANTHER" id="PTHR47926">
    <property type="entry name" value="PENTATRICOPEPTIDE REPEAT-CONTAINING PROTEIN"/>
    <property type="match status" value="1"/>
</dbReference>
<evidence type="ECO:0008006" key="3">
    <source>
        <dbReference type="Google" id="ProtNLM"/>
    </source>
</evidence>
<accession>A0A8X7TK33</accession>
<proteinExistence type="predicted"/>
<evidence type="ECO:0000313" key="1">
    <source>
        <dbReference type="EMBL" id="KAG2244589.1"/>
    </source>
</evidence>
<organism evidence="1 2">
    <name type="scientific">Brassica carinata</name>
    <name type="common">Ethiopian mustard</name>
    <name type="synonym">Abyssinian cabbage</name>
    <dbReference type="NCBI Taxonomy" id="52824"/>
    <lineage>
        <taxon>Eukaryota</taxon>
        <taxon>Viridiplantae</taxon>
        <taxon>Streptophyta</taxon>
        <taxon>Embryophyta</taxon>
        <taxon>Tracheophyta</taxon>
        <taxon>Spermatophyta</taxon>
        <taxon>Magnoliopsida</taxon>
        <taxon>eudicotyledons</taxon>
        <taxon>Gunneridae</taxon>
        <taxon>Pentapetalae</taxon>
        <taxon>rosids</taxon>
        <taxon>malvids</taxon>
        <taxon>Brassicales</taxon>
        <taxon>Brassicaceae</taxon>
        <taxon>Brassiceae</taxon>
        <taxon>Brassica</taxon>
    </lineage>
</organism>
<keyword evidence="2" id="KW-1185">Reference proteome</keyword>
<reference evidence="1 2" key="1">
    <citation type="submission" date="2020-02" db="EMBL/GenBank/DDBJ databases">
        <authorList>
            <person name="Ma Q."/>
            <person name="Huang Y."/>
            <person name="Song X."/>
            <person name="Pei D."/>
        </authorList>
    </citation>
    <scope>NUCLEOTIDE SEQUENCE [LARGE SCALE GENOMIC DNA]</scope>
    <source>
        <strain evidence="1">Sxm20200214</strain>
        <tissue evidence="1">Leaf</tissue>
    </source>
</reference>
<evidence type="ECO:0000313" key="2">
    <source>
        <dbReference type="Proteomes" id="UP000886595"/>
    </source>
</evidence>
<dbReference type="OrthoDB" id="185373at2759"/>
<dbReference type="Gene3D" id="1.25.40.10">
    <property type="entry name" value="Tetratricopeptide repeat domain"/>
    <property type="match status" value="1"/>
</dbReference>
<dbReference type="InterPro" id="IPR011990">
    <property type="entry name" value="TPR-like_helical_dom_sf"/>
</dbReference>
<protein>
    <recommendedName>
        <fullName evidence="3">Pentatricopeptide repeat-containing protein</fullName>
    </recommendedName>
</protein>
<gene>
    <name evidence="1" type="ORF">Bca52824_093556</name>
</gene>
<dbReference type="InterPro" id="IPR046960">
    <property type="entry name" value="PPR_At4g14850-like_plant"/>
</dbReference>
<dbReference type="GO" id="GO:0009451">
    <property type="term" value="P:RNA modification"/>
    <property type="evidence" value="ECO:0007669"/>
    <property type="project" value="InterPro"/>
</dbReference>
<name>A0A8X7TK33_BRACI</name>
<dbReference type="Proteomes" id="UP000886595">
    <property type="component" value="Unassembled WGS sequence"/>
</dbReference>
<dbReference type="EMBL" id="JAAMPC010000071">
    <property type="protein sequence ID" value="KAG2244589.1"/>
    <property type="molecule type" value="Genomic_DNA"/>
</dbReference>